<dbReference type="Gene3D" id="1.10.10.60">
    <property type="entry name" value="Homeodomain-like"/>
    <property type="match status" value="1"/>
</dbReference>
<evidence type="ECO:0000313" key="3">
    <source>
        <dbReference type="Proteomes" id="UP000182977"/>
    </source>
</evidence>
<dbReference type="PROSITE" id="PS01124">
    <property type="entry name" value="HTH_ARAC_FAMILY_2"/>
    <property type="match status" value="1"/>
</dbReference>
<feature type="domain" description="HTH araC/xylS-type" evidence="1">
    <location>
        <begin position="148"/>
        <end position="221"/>
    </location>
</feature>
<evidence type="ECO:0000313" key="2">
    <source>
        <dbReference type="EMBL" id="SDU33904.1"/>
    </source>
</evidence>
<protein>
    <submittedName>
        <fullName evidence="2">Helix-turn-helix domain-containing protein</fullName>
    </submittedName>
</protein>
<sequence>MFDETAVDQPLVQRVWWSTCEATTGFASAVKTSSMLAFARSPEGVTSVHLRGPEQSSAVVMCEEGWEFFGVEFRLGVYLPQFPPSALVDRQDALLPILPGDRIVLDNREWEMPTAQNVDVFVSRLARAGLLLLDPLVDDIQHGERPRGMSVRIAQLRFRRAVGLSHRKVSSIEQARKAAALLAAGGSIADAVIGGGYYDHPHLARAMRWATGQTPSELRSRISFLAL</sequence>
<keyword evidence="3" id="KW-1185">Reference proteome</keyword>
<name>A0A1H2HPX1_9ACTN</name>
<dbReference type="GO" id="GO:0043565">
    <property type="term" value="F:sequence-specific DNA binding"/>
    <property type="evidence" value="ECO:0007669"/>
    <property type="project" value="InterPro"/>
</dbReference>
<accession>A0A1H2HPX1</accession>
<gene>
    <name evidence="2" type="ORF">SAMN04488563_1177</name>
</gene>
<dbReference type="GO" id="GO:0003700">
    <property type="term" value="F:DNA-binding transcription factor activity"/>
    <property type="evidence" value="ECO:0007669"/>
    <property type="project" value="InterPro"/>
</dbReference>
<dbReference type="InterPro" id="IPR018060">
    <property type="entry name" value="HTH_AraC"/>
</dbReference>
<dbReference type="Proteomes" id="UP000182977">
    <property type="component" value="Chromosome I"/>
</dbReference>
<dbReference type="STRING" id="419479.SAMN04488563_1177"/>
<proteinExistence type="predicted"/>
<organism evidence="2 3">
    <name type="scientific">Jiangella alkaliphila</name>
    <dbReference type="NCBI Taxonomy" id="419479"/>
    <lineage>
        <taxon>Bacteria</taxon>
        <taxon>Bacillati</taxon>
        <taxon>Actinomycetota</taxon>
        <taxon>Actinomycetes</taxon>
        <taxon>Jiangellales</taxon>
        <taxon>Jiangellaceae</taxon>
        <taxon>Jiangella</taxon>
    </lineage>
</organism>
<evidence type="ECO:0000259" key="1">
    <source>
        <dbReference type="PROSITE" id="PS01124"/>
    </source>
</evidence>
<dbReference type="AlphaFoldDB" id="A0A1H2HPX1"/>
<dbReference type="EMBL" id="LT629791">
    <property type="protein sequence ID" value="SDU33904.1"/>
    <property type="molecule type" value="Genomic_DNA"/>
</dbReference>
<reference evidence="3" key="1">
    <citation type="submission" date="2016-10" db="EMBL/GenBank/DDBJ databases">
        <authorList>
            <person name="Varghese N."/>
            <person name="Submissions S."/>
        </authorList>
    </citation>
    <scope>NUCLEOTIDE SEQUENCE [LARGE SCALE GENOMIC DNA]</scope>
    <source>
        <strain evidence="3">DSM 45079</strain>
    </source>
</reference>